<reference evidence="2 3" key="1">
    <citation type="submission" date="2021-03" db="EMBL/GenBank/DDBJ databases">
        <title>Complete Genome Sequences of Two Lysobacter Strains Isolated from Sea Water (Lysobacter caseinilyticus) and Soil (Lysobacter helvus) in South Korea.</title>
        <authorList>
            <person name="Watanabe Y."/>
            <person name="Arakawa K."/>
        </authorList>
    </citation>
    <scope>NUCLEOTIDE SEQUENCE [LARGE SCALE GENOMIC DNA]</scope>
    <source>
        <strain evidence="2 3">KVB24</strain>
    </source>
</reference>
<accession>A0ABM7Q2N7</accession>
<keyword evidence="1" id="KW-0812">Transmembrane</keyword>
<dbReference type="Proteomes" id="UP000681317">
    <property type="component" value="Chromosome"/>
</dbReference>
<protein>
    <submittedName>
        <fullName evidence="2">Membrane protein</fullName>
    </submittedName>
</protein>
<organism evidence="2 3">
    <name type="scientific">Noviluteimonas caseinilytica</name>
    <dbReference type="NCBI Taxonomy" id="2675101"/>
    <lineage>
        <taxon>Bacteria</taxon>
        <taxon>Pseudomonadati</taxon>
        <taxon>Pseudomonadota</taxon>
        <taxon>Gammaproteobacteria</taxon>
        <taxon>Lysobacterales</taxon>
        <taxon>Lysobacteraceae</taxon>
        <taxon>Noviluteimonas</taxon>
    </lineage>
</organism>
<proteinExistence type="predicted"/>
<feature type="transmembrane region" description="Helical" evidence="1">
    <location>
        <begin position="7"/>
        <end position="22"/>
    </location>
</feature>
<evidence type="ECO:0000256" key="1">
    <source>
        <dbReference type="SAM" id="Phobius"/>
    </source>
</evidence>
<sequence>MSLSTRLLIGGLLGLAALYVFWFYVEPVAMAIFAGPALLLAALCWNGGNRPAFWAGLLALGWFSHGVMVSWSRPEDRQLANIEILLSLVVVLAASLPGLRARFSKR</sequence>
<feature type="transmembrane region" description="Helical" evidence="1">
    <location>
        <begin position="28"/>
        <end position="45"/>
    </location>
</feature>
<feature type="transmembrane region" description="Helical" evidence="1">
    <location>
        <begin position="78"/>
        <end position="99"/>
    </location>
</feature>
<gene>
    <name evidence="2" type="ORF">LYSCAS_05350</name>
</gene>
<keyword evidence="1" id="KW-1133">Transmembrane helix</keyword>
<dbReference type="RefSeq" id="WP_213435501.1">
    <property type="nucleotide sequence ID" value="NZ_AP024545.1"/>
</dbReference>
<evidence type="ECO:0000313" key="3">
    <source>
        <dbReference type="Proteomes" id="UP000681317"/>
    </source>
</evidence>
<dbReference type="EMBL" id="AP024545">
    <property type="protein sequence ID" value="BCT91511.1"/>
    <property type="molecule type" value="Genomic_DNA"/>
</dbReference>
<feature type="transmembrane region" description="Helical" evidence="1">
    <location>
        <begin position="52"/>
        <end position="72"/>
    </location>
</feature>
<keyword evidence="3" id="KW-1185">Reference proteome</keyword>
<name>A0ABM7Q2N7_9GAMM</name>
<dbReference type="InterPro" id="IPR018643">
    <property type="entry name" value="DUF2069_membrane"/>
</dbReference>
<dbReference type="Pfam" id="PF09842">
    <property type="entry name" value="DUF2069"/>
    <property type="match status" value="1"/>
</dbReference>
<keyword evidence="1" id="KW-0472">Membrane</keyword>
<evidence type="ECO:0000313" key="2">
    <source>
        <dbReference type="EMBL" id="BCT91511.1"/>
    </source>
</evidence>